<keyword evidence="2 4" id="KW-0378">Hydrolase</keyword>
<dbReference type="SUPFAM" id="SSF53474">
    <property type="entry name" value="alpha/beta-Hydrolases"/>
    <property type="match status" value="1"/>
</dbReference>
<dbReference type="PANTHER" id="PTHR22946">
    <property type="entry name" value="DIENELACTONE HYDROLASE DOMAIN-CONTAINING PROTEIN-RELATED"/>
    <property type="match status" value="1"/>
</dbReference>
<organism evidence="4 5">
    <name type="scientific">Streptosporangium carneum</name>
    <dbReference type="NCBI Taxonomy" id="47481"/>
    <lineage>
        <taxon>Bacteria</taxon>
        <taxon>Bacillati</taxon>
        <taxon>Actinomycetota</taxon>
        <taxon>Actinomycetes</taxon>
        <taxon>Streptosporangiales</taxon>
        <taxon>Streptosporangiaceae</taxon>
        <taxon>Streptosporangium</taxon>
    </lineage>
</organism>
<feature type="domain" description="Dienelactone hydrolase" evidence="3">
    <location>
        <begin position="102"/>
        <end position="203"/>
    </location>
</feature>
<evidence type="ECO:0000256" key="1">
    <source>
        <dbReference type="ARBA" id="ARBA00008645"/>
    </source>
</evidence>
<dbReference type="Pfam" id="PF01738">
    <property type="entry name" value="DLH"/>
    <property type="match status" value="1"/>
</dbReference>
<proteinExistence type="inferred from homology"/>
<dbReference type="PANTHER" id="PTHR22946:SF9">
    <property type="entry name" value="POLYKETIDE TRANSFERASE AF380"/>
    <property type="match status" value="1"/>
</dbReference>
<dbReference type="InterPro" id="IPR002925">
    <property type="entry name" value="Dienelactn_hydro"/>
</dbReference>
<evidence type="ECO:0000259" key="3">
    <source>
        <dbReference type="Pfam" id="PF01738"/>
    </source>
</evidence>
<protein>
    <submittedName>
        <fullName evidence="4">Hydrolase</fullName>
    </submittedName>
</protein>
<dbReference type="Gene3D" id="3.40.50.1820">
    <property type="entry name" value="alpha/beta hydrolase"/>
    <property type="match status" value="1"/>
</dbReference>
<dbReference type="InterPro" id="IPR029058">
    <property type="entry name" value="AB_hydrolase_fold"/>
</dbReference>
<evidence type="ECO:0000313" key="5">
    <source>
        <dbReference type="Proteomes" id="UP001143474"/>
    </source>
</evidence>
<comment type="caution">
    <text evidence="4">The sequence shown here is derived from an EMBL/GenBank/DDBJ whole genome shotgun (WGS) entry which is preliminary data.</text>
</comment>
<sequence>MNAVRMNLERLEIPAADVVLEADVVVPRPAGGVVLFAHGSGSSRHSPRNRHVAGELQRAGLATVLVDLLTPSEERVDLRTAEFRFDIGRLAVRLAGLARWLVRHEPTAGLRVGLFGASTGAAAALVAAAARPAVVKAVVSRGGRPDLAGEALSSVRAPTLLVVGECDPVVVALNREAMGRLPGETRLEVVPGASHLFEEPGALEEVARLAAEWFLRHLPRTRDGEDDADR</sequence>
<keyword evidence="5" id="KW-1185">Reference proteome</keyword>
<name>A0A9W6I0G9_9ACTN</name>
<gene>
    <name evidence="4" type="ORF">GCM10017600_23380</name>
</gene>
<dbReference type="EMBL" id="BSEV01000003">
    <property type="protein sequence ID" value="GLK08933.1"/>
    <property type="molecule type" value="Genomic_DNA"/>
</dbReference>
<accession>A0A9W6I0G9</accession>
<evidence type="ECO:0000313" key="4">
    <source>
        <dbReference type="EMBL" id="GLK08933.1"/>
    </source>
</evidence>
<dbReference type="AlphaFoldDB" id="A0A9W6I0G9"/>
<reference evidence="4" key="2">
    <citation type="submission" date="2023-01" db="EMBL/GenBank/DDBJ databases">
        <authorList>
            <person name="Sun Q."/>
            <person name="Evtushenko L."/>
        </authorList>
    </citation>
    <scope>NUCLEOTIDE SEQUENCE</scope>
    <source>
        <strain evidence="4">VKM Ac-2007</strain>
    </source>
</reference>
<dbReference type="InterPro" id="IPR050261">
    <property type="entry name" value="FrsA_esterase"/>
</dbReference>
<dbReference type="GO" id="GO:0052689">
    <property type="term" value="F:carboxylic ester hydrolase activity"/>
    <property type="evidence" value="ECO:0007669"/>
    <property type="project" value="UniProtKB-ARBA"/>
</dbReference>
<comment type="similarity">
    <text evidence="1">Belongs to the AB hydrolase superfamily.</text>
</comment>
<reference evidence="4" key="1">
    <citation type="journal article" date="2014" name="Int. J. Syst. Evol. Microbiol.">
        <title>Complete genome sequence of Corynebacterium casei LMG S-19264T (=DSM 44701T), isolated from a smear-ripened cheese.</title>
        <authorList>
            <consortium name="US DOE Joint Genome Institute (JGI-PGF)"/>
            <person name="Walter F."/>
            <person name="Albersmeier A."/>
            <person name="Kalinowski J."/>
            <person name="Ruckert C."/>
        </authorList>
    </citation>
    <scope>NUCLEOTIDE SEQUENCE</scope>
    <source>
        <strain evidence="4">VKM Ac-2007</strain>
    </source>
</reference>
<evidence type="ECO:0000256" key="2">
    <source>
        <dbReference type="ARBA" id="ARBA00022801"/>
    </source>
</evidence>
<dbReference type="Proteomes" id="UP001143474">
    <property type="component" value="Unassembled WGS sequence"/>
</dbReference>
<dbReference type="RefSeq" id="WP_271217410.1">
    <property type="nucleotide sequence ID" value="NZ_BAAAVD010000065.1"/>
</dbReference>